<name>A0A8I0DU54_9FIRM</name>
<gene>
    <name evidence="2" type="ORF">H8S09_09375</name>
</gene>
<reference evidence="2 3" key="1">
    <citation type="submission" date="2020-08" db="EMBL/GenBank/DDBJ databases">
        <title>Genome public.</title>
        <authorList>
            <person name="Liu C."/>
            <person name="Sun Q."/>
        </authorList>
    </citation>
    <scope>NUCLEOTIDE SEQUENCE [LARGE SCALE GENOMIC DNA]</scope>
    <source>
        <strain evidence="2 3">NSJ-10</strain>
    </source>
</reference>
<keyword evidence="1" id="KW-0472">Membrane</keyword>
<evidence type="ECO:0000313" key="3">
    <source>
        <dbReference type="Proteomes" id="UP000615234"/>
    </source>
</evidence>
<protein>
    <submittedName>
        <fullName evidence="2">Uncharacterized protein</fullName>
    </submittedName>
</protein>
<organism evidence="2 3">
    <name type="scientific">Coprococcus hominis</name>
    <name type="common">ex Liu et al. 2022</name>
    <dbReference type="NCBI Taxonomy" id="2763039"/>
    <lineage>
        <taxon>Bacteria</taxon>
        <taxon>Bacillati</taxon>
        <taxon>Bacillota</taxon>
        <taxon>Clostridia</taxon>
        <taxon>Lachnospirales</taxon>
        <taxon>Lachnospiraceae</taxon>
        <taxon>Coprococcus</taxon>
    </lineage>
</organism>
<sequence length="158" mass="18138">MKEENYIENDLKEIRSSKMWLIKSIFFSITNVLAAIIILGLPIASVAIDVMVRSEKNTEMIELYSIQIDNTISGSYKSFLIGHGTIKEEEYYCCYRKTSDGGLKYYKFKMSDTTVYETLKNGEQAYVEKITDGFGELLGYKLYVPENTIIQEMNLAVM</sequence>
<dbReference type="RefSeq" id="WP_186847776.1">
    <property type="nucleotide sequence ID" value="NZ_JACOOX010000005.1"/>
</dbReference>
<evidence type="ECO:0000256" key="1">
    <source>
        <dbReference type="SAM" id="Phobius"/>
    </source>
</evidence>
<accession>A0A8I0DU54</accession>
<keyword evidence="3" id="KW-1185">Reference proteome</keyword>
<proteinExistence type="predicted"/>
<feature type="transmembrane region" description="Helical" evidence="1">
    <location>
        <begin position="20"/>
        <end position="44"/>
    </location>
</feature>
<dbReference type="Proteomes" id="UP000615234">
    <property type="component" value="Unassembled WGS sequence"/>
</dbReference>
<dbReference type="EMBL" id="JACOOX010000005">
    <property type="protein sequence ID" value="MBC5663099.1"/>
    <property type="molecule type" value="Genomic_DNA"/>
</dbReference>
<keyword evidence="1" id="KW-1133">Transmembrane helix</keyword>
<evidence type="ECO:0000313" key="2">
    <source>
        <dbReference type="EMBL" id="MBC5663099.1"/>
    </source>
</evidence>
<keyword evidence="1" id="KW-0812">Transmembrane</keyword>
<dbReference type="AlphaFoldDB" id="A0A8I0DU54"/>
<comment type="caution">
    <text evidence="2">The sequence shown here is derived from an EMBL/GenBank/DDBJ whole genome shotgun (WGS) entry which is preliminary data.</text>
</comment>